<dbReference type="SUPFAM" id="SSF52317">
    <property type="entry name" value="Class I glutamine amidotransferase-like"/>
    <property type="match status" value="1"/>
</dbReference>
<reference evidence="13" key="1">
    <citation type="submission" date="2023-07" db="EMBL/GenBank/DDBJ databases">
        <title>The genome sequence of Rhodocytophaga aerolata KACC 12507.</title>
        <authorList>
            <person name="Zhang X."/>
        </authorList>
    </citation>
    <scope>NUCLEOTIDE SEQUENCE</scope>
    <source>
        <strain evidence="13">KACC 12507</strain>
    </source>
</reference>
<accession>A0ABT8R2F9</accession>
<dbReference type="InterPro" id="IPR024712">
    <property type="entry name" value="Catalase_clade2"/>
</dbReference>
<dbReference type="PROSITE" id="PS51402">
    <property type="entry name" value="CATALASE_3"/>
    <property type="match status" value="1"/>
</dbReference>
<sequence>MENTGKPQPNNASTGEKVDENSKKRQLEQFQEEPKDQYMTTDQGVRISHTDDSLKAGFRGPTLMEDFHFREKMTHLDHESIPERVVHARGSGAHGYFQVYEPQTHLTKAQFLQDPSVKTPVFVRFSTVVGSRGSADTVRDVRGFATKFYTQEGNYDLVGNNMPVFFIQDSIKFPDLVHAIKPMPDNEMPQASAAHDTFWDFASLMPETAHMLMWVLSDRAVPRSFRMMEGFGVHTFRLVNAEGKGTFVKFHWKPLLGVHSLVWDEAQKLAGKDPDWLRRDLWEAIEMGDYVEFELGIQAIPEEDEHSFAFDILDATKLIPEELVPVKRIGKMTLNRNPDNFFAETEQVAFHPGNVVPGIDFTNDPLLQGRLFSYVDTQINRFSSANFTEVPINRPVVPVHNQHGAGFMRQTISKGKVNYFPNSLGGGYPKMASEQEGGYVHYTEKVEGHKVRERSKSFKDYFSQATLFWNSMSAGEKKRIVQALHFELGKVDSKEVRMRMVNEILNNINHELATMVAEGIGVEAPSGAIVSKVKDAAGSIKDKVAHSLSPGKTVEDSPSLSIDRNNKSNAIKSRKVAVLVDNGFAFKEVMSIKQALKAQGAQATIVSMFKGKLKSADGEELEVDKSHITTGSIMYDAVFVPGGKESIEKLKKQGDALHFINEAFKHGKPIGAINEGVDLLLASSISQLVTVASDDQQGKPLTAKGIVTLRNTGDFTAFNEVFLKAIAQHRHIVEREERAMIPA</sequence>
<dbReference type="EMBL" id="JAUKPO010000001">
    <property type="protein sequence ID" value="MDO1444835.1"/>
    <property type="molecule type" value="Genomic_DNA"/>
</dbReference>
<evidence type="ECO:0000256" key="2">
    <source>
        <dbReference type="ARBA" id="ARBA00010660"/>
    </source>
</evidence>
<evidence type="ECO:0000256" key="3">
    <source>
        <dbReference type="ARBA" id="ARBA00012314"/>
    </source>
</evidence>
<dbReference type="InterPro" id="IPR002226">
    <property type="entry name" value="Catalase_haem_BS"/>
</dbReference>
<evidence type="ECO:0000256" key="10">
    <source>
        <dbReference type="PIRNR" id="PIRNR038927"/>
    </source>
</evidence>
<evidence type="ECO:0000256" key="8">
    <source>
        <dbReference type="ARBA" id="ARBA00023004"/>
    </source>
</evidence>
<evidence type="ECO:0000256" key="11">
    <source>
        <dbReference type="SAM" id="MobiDB-lite"/>
    </source>
</evidence>
<dbReference type="InterPro" id="IPR041399">
    <property type="entry name" value="Catalase_large_C"/>
</dbReference>
<keyword evidence="6 10" id="KW-0479">Metal-binding</keyword>
<dbReference type="SUPFAM" id="SSF56634">
    <property type="entry name" value="Heme-dependent catalase-like"/>
    <property type="match status" value="1"/>
</dbReference>
<evidence type="ECO:0000313" key="14">
    <source>
        <dbReference type="Proteomes" id="UP001168528"/>
    </source>
</evidence>
<gene>
    <name evidence="13" type="ORF">Q0590_01165</name>
</gene>
<comment type="cofactor">
    <cofactor evidence="1 10">
        <name>heme</name>
        <dbReference type="ChEBI" id="CHEBI:30413"/>
    </cofactor>
</comment>
<comment type="function">
    <text evidence="10">Decomposes hydrogen peroxide into water and oxygen; serves to protect cells from the toxic effects of hydrogen peroxide.</text>
</comment>
<dbReference type="InterPro" id="IPR020835">
    <property type="entry name" value="Catalase_sf"/>
</dbReference>
<dbReference type="CDD" id="cd08155">
    <property type="entry name" value="catalase_clade_2"/>
    <property type="match status" value="1"/>
</dbReference>
<dbReference type="PANTHER" id="PTHR42821">
    <property type="entry name" value="CATALASE"/>
    <property type="match status" value="1"/>
</dbReference>
<comment type="catalytic activity">
    <reaction evidence="10">
        <text>2 H2O2 = O2 + 2 H2O</text>
        <dbReference type="Rhea" id="RHEA:20309"/>
        <dbReference type="ChEBI" id="CHEBI:15377"/>
        <dbReference type="ChEBI" id="CHEBI:15379"/>
        <dbReference type="ChEBI" id="CHEBI:16240"/>
        <dbReference type="EC" id="1.11.1.6"/>
    </reaction>
</comment>
<dbReference type="InterPro" id="IPR018028">
    <property type="entry name" value="Catalase"/>
</dbReference>
<keyword evidence="7 10" id="KW-0560">Oxidoreductase</keyword>
<proteinExistence type="inferred from homology"/>
<keyword evidence="8 10" id="KW-0408">Iron</keyword>
<keyword evidence="14" id="KW-1185">Reference proteome</keyword>
<dbReference type="Pfam" id="PF00199">
    <property type="entry name" value="Catalase"/>
    <property type="match status" value="1"/>
</dbReference>
<dbReference type="RefSeq" id="WP_302035637.1">
    <property type="nucleotide sequence ID" value="NZ_JAUKPO010000001.1"/>
</dbReference>
<protein>
    <recommendedName>
        <fullName evidence="3 10">Catalase</fullName>
        <ecNumber evidence="3 10">1.11.1.6</ecNumber>
    </recommendedName>
</protein>
<dbReference type="PANTHER" id="PTHR42821:SF1">
    <property type="entry name" value="CATALASE-B"/>
    <property type="match status" value="1"/>
</dbReference>
<evidence type="ECO:0000256" key="1">
    <source>
        <dbReference type="ARBA" id="ARBA00001971"/>
    </source>
</evidence>
<comment type="caution">
    <text evidence="13">The sequence shown here is derived from an EMBL/GenBank/DDBJ whole genome shotgun (WGS) entry which is preliminary data.</text>
</comment>
<dbReference type="InterPro" id="IPR043156">
    <property type="entry name" value="Catalase_clade2_helical"/>
</dbReference>
<dbReference type="Gene3D" id="2.40.180.10">
    <property type="entry name" value="Catalase core domain"/>
    <property type="match status" value="1"/>
</dbReference>
<feature type="compositionally biased region" description="Polar residues" evidence="11">
    <location>
        <begin position="1"/>
        <end position="14"/>
    </location>
</feature>
<evidence type="ECO:0000256" key="9">
    <source>
        <dbReference type="ARBA" id="ARBA00023324"/>
    </source>
</evidence>
<feature type="compositionally biased region" description="Basic and acidic residues" evidence="11">
    <location>
        <begin position="16"/>
        <end position="36"/>
    </location>
</feature>
<comment type="similarity">
    <text evidence="2">Belongs to the catalase family. HPII subfamily.</text>
</comment>
<dbReference type="InterPro" id="IPR010582">
    <property type="entry name" value="Catalase_immune_responsive"/>
</dbReference>
<dbReference type="Pfam" id="PF18011">
    <property type="entry name" value="Catalase_C"/>
    <property type="match status" value="1"/>
</dbReference>
<organism evidence="13 14">
    <name type="scientific">Rhodocytophaga aerolata</name>
    <dbReference type="NCBI Taxonomy" id="455078"/>
    <lineage>
        <taxon>Bacteria</taxon>
        <taxon>Pseudomonadati</taxon>
        <taxon>Bacteroidota</taxon>
        <taxon>Cytophagia</taxon>
        <taxon>Cytophagales</taxon>
        <taxon>Rhodocytophagaceae</taxon>
        <taxon>Rhodocytophaga</taxon>
    </lineage>
</organism>
<dbReference type="Gene3D" id="1.20.1370.20">
    <property type="match status" value="1"/>
</dbReference>
<evidence type="ECO:0000256" key="6">
    <source>
        <dbReference type="ARBA" id="ARBA00022723"/>
    </source>
</evidence>
<evidence type="ECO:0000256" key="5">
    <source>
        <dbReference type="ARBA" id="ARBA00022617"/>
    </source>
</evidence>
<dbReference type="GO" id="GO:0004096">
    <property type="term" value="F:catalase activity"/>
    <property type="evidence" value="ECO:0007669"/>
    <property type="project" value="UniProtKB-EC"/>
</dbReference>
<name>A0ABT8R2F9_9BACT</name>
<dbReference type="InterPro" id="IPR011614">
    <property type="entry name" value="Catalase_core"/>
</dbReference>
<dbReference type="PROSITE" id="PS00437">
    <property type="entry name" value="CATALASE_1"/>
    <property type="match status" value="1"/>
</dbReference>
<evidence type="ECO:0000256" key="7">
    <source>
        <dbReference type="ARBA" id="ARBA00023002"/>
    </source>
</evidence>
<evidence type="ECO:0000259" key="12">
    <source>
        <dbReference type="SMART" id="SM01060"/>
    </source>
</evidence>
<keyword evidence="5 10" id="KW-0349">Heme</keyword>
<dbReference type="Proteomes" id="UP001168528">
    <property type="component" value="Unassembled WGS sequence"/>
</dbReference>
<dbReference type="CDD" id="cd03132">
    <property type="entry name" value="GATase1_catalase"/>
    <property type="match status" value="1"/>
</dbReference>
<keyword evidence="9 10" id="KW-0376">Hydrogen peroxide</keyword>
<dbReference type="Pfam" id="PF06628">
    <property type="entry name" value="Catalase-rel"/>
    <property type="match status" value="1"/>
</dbReference>
<dbReference type="SMART" id="SM01060">
    <property type="entry name" value="Catalase"/>
    <property type="match status" value="1"/>
</dbReference>
<feature type="domain" description="Catalase core" evidence="12">
    <location>
        <begin position="40"/>
        <end position="428"/>
    </location>
</feature>
<dbReference type="EC" id="1.11.1.6" evidence="3 10"/>
<dbReference type="PRINTS" id="PR00067">
    <property type="entry name" value="CATALASE"/>
</dbReference>
<evidence type="ECO:0000313" key="13">
    <source>
        <dbReference type="EMBL" id="MDO1444835.1"/>
    </source>
</evidence>
<dbReference type="PIRSF" id="PIRSF038927">
    <property type="entry name" value="Catalase_clade2"/>
    <property type="match status" value="1"/>
</dbReference>
<dbReference type="Gene3D" id="3.40.50.880">
    <property type="match status" value="1"/>
</dbReference>
<dbReference type="InterPro" id="IPR029062">
    <property type="entry name" value="Class_I_gatase-like"/>
</dbReference>
<feature type="region of interest" description="Disordered" evidence="11">
    <location>
        <begin position="1"/>
        <end position="42"/>
    </location>
</feature>
<keyword evidence="4 10" id="KW-0575">Peroxidase</keyword>
<evidence type="ECO:0000256" key="4">
    <source>
        <dbReference type="ARBA" id="ARBA00022559"/>
    </source>
</evidence>